<dbReference type="GO" id="GO:0036104">
    <property type="term" value="P:Kdo2-lipid A biosynthetic process"/>
    <property type="evidence" value="ECO:0007669"/>
    <property type="project" value="UniProtKB-UniRule"/>
</dbReference>
<dbReference type="RefSeq" id="WP_110508518.1">
    <property type="nucleotide sequence ID" value="NZ_SNVX01000003.1"/>
</dbReference>
<evidence type="ECO:0000256" key="1">
    <source>
        <dbReference type="ARBA" id="ARBA00022475"/>
    </source>
</evidence>
<keyword evidence="6 9" id="KW-1133">Transmembrane helix</keyword>
<evidence type="ECO:0000256" key="7">
    <source>
        <dbReference type="ARBA" id="ARBA00023136"/>
    </source>
</evidence>
<protein>
    <recommendedName>
        <fullName evidence="9">Lipid A biosynthesis acyltransferase</fullName>
        <ecNumber evidence="9">2.3.1.242</ecNumber>
    </recommendedName>
    <alternativeName>
        <fullName evidence="9">Kdo(2)-lipid IV(A) acyltransferase</fullName>
    </alternativeName>
</protein>
<comment type="caution">
    <text evidence="10">The sequence shown here is derived from an EMBL/GenBank/DDBJ whole genome shotgun (WGS) entry which is preliminary data.</text>
</comment>
<evidence type="ECO:0000256" key="8">
    <source>
        <dbReference type="ARBA" id="ARBA00023315"/>
    </source>
</evidence>
<dbReference type="NCBIfam" id="NF005952">
    <property type="entry name" value="PRK08025.1"/>
    <property type="match status" value="1"/>
</dbReference>
<accession>A0A4R6EME2</accession>
<dbReference type="NCBIfam" id="TIGR02207">
    <property type="entry name" value="lipid_A_htrB"/>
    <property type="match status" value="1"/>
</dbReference>
<dbReference type="CDD" id="cd07984">
    <property type="entry name" value="LPLAT_LABLAT-like"/>
    <property type="match status" value="1"/>
</dbReference>
<evidence type="ECO:0000256" key="6">
    <source>
        <dbReference type="ARBA" id="ARBA00022989"/>
    </source>
</evidence>
<keyword evidence="1 9" id="KW-1003">Cell membrane</keyword>
<dbReference type="EC" id="2.3.1.242" evidence="9"/>
<dbReference type="PANTHER" id="PTHR30606:SF7">
    <property type="entry name" value="LIPID A BIOSYNTHESIS PALMITOLEOYLTRANSFERASE"/>
    <property type="match status" value="1"/>
</dbReference>
<evidence type="ECO:0000256" key="3">
    <source>
        <dbReference type="ARBA" id="ARBA00022679"/>
    </source>
</evidence>
<dbReference type="AlphaFoldDB" id="A0A4R6EME2"/>
<comment type="function">
    <text evidence="9">Catalyzes the transfer of an acyl chain from an acyl-[acyl-carrier-protein] (ACP) to Kdo(2)-lipid IV(A) to form Kdo(2)-(acyl)-lipid IV(A).</text>
</comment>
<proteinExistence type="inferred from homology"/>
<evidence type="ECO:0000256" key="9">
    <source>
        <dbReference type="HAMAP-Rule" id="MF_01943"/>
    </source>
</evidence>
<evidence type="ECO:0000256" key="4">
    <source>
        <dbReference type="ARBA" id="ARBA00022692"/>
    </source>
</evidence>
<feature type="transmembrane region" description="Helical" evidence="9">
    <location>
        <begin position="15"/>
        <end position="38"/>
    </location>
</feature>
<dbReference type="HAMAP" id="MF_01943">
    <property type="entry name" value="Lipid_A_LpxP"/>
    <property type="match status" value="1"/>
</dbReference>
<dbReference type="HAMAP" id="MF_01942">
    <property type="entry name" value="Lipid_A_LpxL_LpxP"/>
    <property type="match status" value="1"/>
</dbReference>
<keyword evidence="4 9" id="KW-0812">Transmembrane</keyword>
<dbReference type="EMBL" id="SNVX01000003">
    <property type="protein sequence ID" value="TDN60156.1"/>
    <property type="molecule type" value="Genomic_DNA"/>
</dbReference>
<keyword evidence="8 9" id="KW-0012">Acyltransferase</keyword>
<sequence>MAKAFDKSLLHPRNWLTWFGLGVLWLLVQLPYPLLYIIGSSLGRASRPFLKRREKIASRNLTLCFPEMTDEEKEKLIEQNFISLGMGLIETGMAWFWSDARVKKWFDVEGYENLTKALENKKGVMVVGVHFMSLELGGRTMGLCRPMMATYRPHNSKLMEWVQTKGRLRSNKAMIDRRNLRGLVTALKAGEAVWFAPDQDYGPKGSTFAPFFNVPEAATTNGTFVLQRLSGSELLTITMVRKANNRGYNLYISETLKDYPIEDEFKAASYMNKVIEKEILRAPEQYLWVHRRFKTRPAGQASLY</sequence>
<keyword evidence="5 9" id="KW-0448">Lipopolysaccharide biosynthesis</keyword>
<name>A0A4R6EME2_SCAGO</name>
<dbReference type="OrthoDB" id="9803456at2"/>
<dbReference type="PIRSF" id="PIRSF026649">
    <property type="entry name" value="MsbB"/>
    <property type="match status" value="1"/>
</dbReference>
<comment type="similarity">
    <text evidence="9">Belongs to the LpxL/LpxM/LpxP family. LpxP subfamily.</text>
</comment>
<dbReference type="InterPro" id="IPR011920">
    <property type="entry name" value="Lipid_A_LpxL_LpxP"/>
</dbReference>
<comment type="catalytic activity">
    <reaction evidence="9">
        <text>an alpha-Kdo-(2-&gt;4)-alpha-Kdo-(2-&gt;6)-lipid IVA + a fatty acyl-[ACP] = an acyl-alpha-Kdo-(2-&gt;4)-alpha-Kdo-(2-&gt;6)-lipid IVA + holo-[ACP]</text>
        <dbReference type="Rhea" id="RHEA:74287"/>
        <dbReference type="Rhea" id="RHEA-COMP:9685"/>
        <dbReference type="Rhea" id="RHEA-COMP:14125"/>
        <dbReference type="ChEBI" id="CHEBI:64479"/>
        <dbReference type="ChEBI" id="CHEBI:138651"/>
        <dbReference type="ChEBI" id="CHEBI:176429"/>
        <dbReference type="ChEBI" id="CHEBI:193149"/>
        <dbReference type="EC" id="2.3.1.242"/>
    </reaction>
</comment>
<keyword evidence="7 9" id="KW-0472">Membrane</keyword>
<dbReference type="Pfam" id="PF03279">
    <property type="entry name" value="Lip_A_acyltrans"/>
    <property type="match status" value="1"/>
</dbReference>
<dbReference type="NCBIfam" id="NF005340">
    <property type="entry name" value="PRK06860.1"/>
    <property type="match status" value="1"/>
</dbReference>
<evidence type="ECO:0000256" key="5">
    <source>
        <dbReference type="ARBA" id="ARBA00022985"/>
    </source>
</evidence>
<reference evidence="10 11" key="1">
    <citation type="submission" date="2019-03" db="EMBL/GenBank/DDBJ databases">
        <title>Genomic analyses of the natural microbiome of Caenorhabditis elegans.</title>
        <authorList>
            <person name="Samuel B."/>
        </authorList>
    </citation>
    <scope>NUCLEOTIDE SEQUENCE [LARGE SCALE GENOMIC DNA]</scope>
    <source>
        <strain evidence="10 11">BIGb0156</strain>
    </source>
</reference>
<dbReference type="GO" id="GO:0009409">
    <property type="term" value="P:response to cold"/>
    <property type="evidence" value="ECO:0007669"/>
    <property type="project" value="InterPro"/>
</dbReference>
<feature type="short sequence motif" description="HXXXXD motif" evidence="9">
    <location>
        <begin position="130"/>
        <end position="135"/>
    </location>
</feature>
<dbReference type="GO" id="GO:0009245">
    <property type="term" value="P:lipid A biosynthetic process"/>
    <property type="evidence" value="ECO:0007669"/>
    <property type="project" value="InterPro"/>
</dbReference>
<evidence type="ECO:0000313" key="10">
    <source>
        <dbReference type="EMBL" id="TDN60156.1"/>
    </source>
</evidence>
<dbReference type="InterPro" id="IPR030857">
    <property type="entry name" value="Lipid_A_LpxP"/>
</dbReference>
<dbReference type="UniPathway" id="UPA00030"/>
<dbReference type="GO" id="GO:0005886">
    <property type="term" value="C:plasma membrane"/>
    <property type="evidence" value="ECO:0007669"/>
    <property type="project" value="UniProtKB-SubCell"/>
</dbReference>
<gene>
    <name evidence="9" type="primary">lpxP</name>
    <name evidence="10" type="ORF">EC847_103343</name>
</gene>
<dbReference type="InterPro" id="IPR004960">
    <property type="entry name" value="LipA_acyltrans"/>
</dbReference>
<comment type="subcellular location">
    <subcellularLocation>
        <location evidence="9">Cell inner membrane</location>
        <topology evidence="9">Single-pass membrane protein</topology>
    </subcellularLocation>
</comment>
<organism evidence="10 11">
    <name type="scientific">Scandinavium goeteborgense</name>
    <dbReference type="NCBI Taxonomy" id="1851514"/>
    <lineage>
        <taxon>Bacteria</taxon>
        <taxon>Pseudomonadati</taxon>
        <taxon>Pseudomonadota</taxon>
        <taxon>Gammaproteobacteria</taxon>
        <taxon>Enterobacterales</taxon>
        <taxon>Enterobacteriaceae</taxon>
        <taxon>Scandinavium</taxon>
    </lineage>
</organism>
<keyword evidence="11" id="KW-1185">Reference proteome</keyword>
<evidence type="ECO:0000313" key="11">
    <source>
        <dbReference type="Proteomes" id="UP000295530"/>
    </source>
</evidence>
<keyword evidence="2 9" id="KW-0997">Cell inner membrane</keyword>
<comment type="pathway">
    <text evidence="9">Bacterial outer membrane biogenesis; lipopolysaccharide biosynthesis.</text>
</comment>
<keyword evidence="3 9" id="KW-0808">Transferase</keyword>
<dbReference type="GO" id="GO:0008951">
    <property type="term" value="F:palmitoleoyl [acyl-carrier-protein]-dependent acyltransferase activity"/>
    <property type="evidence" value="ECO:0007669"/>
    <property type="project" value="InterPro"/>
</dbReference>
<evidence type="ECO:0000256" key="2">
    <source>
        <dbReference type="ARBA" id="ARBA00022519"/>
    </source>
</evidence>
<dbReference type="Proteomes" id="UP000295530">
    <property type="component" value="Unassembled WGS sequence"/>
</dbReference>
<dbReference type="GO" id="GO:0009103">
    <property type="term" value="P:lipopolysaccharide biosynthetic process"/>
    <property type="evidence" value="ECO:0007669"/>
    <property type="project" value="UniProtKB-UniRule"/>
</dbReference>
<dbReference type="PANTHER" id="PTHR30606">
    <property type="entry name" value="LIPID A BIOSYNTHESIS LAUROYL ACYLTRANSFERASE"/>
    <property type="match status" value="1"/>
</dbReference>